<gene>
    <name evidence="1" type="ORF">TCAP_03256</name>
</gene>
<dbReference type="Proteomes" id="UP000236621">
    <property type="component" value="Unassembled WGS sequence"/>
</dbReference>
<evidence type="ECO:0000313" key="2">
    <source>
        <dbReference type="Proteomes" id="UP000236621"/>
    </source>
</evidence>
<sequence>MVIWPGIPREGLSVPGGKAKCRFYSRQADVPGRDPLVASVLPCPVAWSGLGGRKALRFCRGALTGYRLELPHVLHLMTRTSAHGLRHPLLGFSTTDWQVWPSIWRVSQNLQIVRFRAGPCRI</sequence>
<dbReference type="AlphaFoldDB" id="A0A2K3QGY3"/>
<dbReference type="EMBL" id="NRSZ01000496">
    <property type="protein sequence ID" value="PNY26814.1"/>
    <property type="molecule type" value="Genomic_DNA"/>
</dbReference>
<comment type="caution">
    <text evidence="1">The sequence shown here is derived from an EMBL/GenBank/DDBJ whole genome shotgun (WGS) entry which is preliminary data.</text>
</comment>
<reference evidence="1 2" key="1">
    <citation type="submission" date="2017-08" db="EMBL/GenBank/DDBJ databases">
        <title>Harnessing the power of phylogenomics to disentangle the directionality and signatures of interkingdom host jumping in the parasitic fungal genus Tolypocladium.</title>
        <authorList>
            <person name="Quandt C.A."/>
            <person name="Patterson W."/>
            <person name="Spatafora J.W."/>
        </authorList>
    </citation>
    <scope>NUCLEOTIDE SEQUENCE [LARGE SCALE GENOMIC DNA]</scope>
    <source>
        <strain evidence="1 2">CBS 113982</strain>
    </source>
</reference>
<name>A0A2K3QGY3_9HYPO</name>
<organism evidence="1 2">
    <name type="scientific">Tolypocladium capitatum</name>
    <dbReference type="NCBI Taxonomy" id="45235"/>
    <lineage>
        <taxon>Eukaryota</taxon>
        <taxon>Fungi</taxon>
        <taxon>Dikarya</taxon>
        <taxon>Ascomycota</taxon>
        <taxon>Pezizomycotina</taxon>
        <taxon>Sordariomycetes</taxon>
        <taxon>Hypocreomycetidae</taxon>
        <taxon>Hypocreales</taxon>
        <taxon>Ophiocordycipitaceae</taxon>
        <taxon>Tolypocladium</taxon>
    </lineage>
</organism>
<evidence type="ECO:0000313" key="1">
    <source>
        <dbReference type="EMBL" id="PNY26814.1"/>
    </source>
</evidence>
<protein>
    <submittedName>
        <fullName evidence="1">Uncharacterized protein</fullName>
    </submittedName>
</protein>
<keyword evidence="2" id="KW-1185">Reference proteome</keyword>
<proteinExistence type="predicted"/>
<accession>A0A2K3QGY3</accession>